<dbReference type="Pfam" id="PF00501">
    <property type="entry name" value="AMP-binding"/>
    <property type="match status" value="1"/>
</dbReference>
<feature type="non-terminal residue" evidence="2">
    <location>
        <position position="1"/>
    </location>
</feature>
<dbReference type="PROSITE" id="PS00455">
    <property type="entry name" value="AMP_BINDING"/>
    <property type="match status" value="1"/>
</dbReference>
<proteinExistence type="predicted"/>
<dbReference type="CDD" id="cd05930">
    <property type="entry name" value="A_NRPS"/>
    <property type="match status" value="1"/>
</dbReference>
<dbReference type="NCBIfam" id="TIGR01733">
    <property type="entry name" value="AA-adenyl-dom"/>
    <property type="match status" value="1"/>
</dbReference>
<dbReference type="Gene3D" id="3.30.559.30">
    <property type="entry name" value="Nonribosomal peptide synthetase, condensation domain"/>
    <property type="match status" value="1"/>
</dbReference>
<evidence type="ECO:0000313" key="2">
    <source>
        <dbReference type="EMBL" id="MFC5157078.1"/>
    </source>
</evidence>
<dbReference type="Gene3D" id="2.30.38.10">
    <property type="entry name" value="Luciferase, Domain 3"/>
    <property type="match status" value="1"/>
</dbReference>
<feature type="domain" description="AMP-dependent synthetase/ligase" evidence="1">
    <location>
        <begin position="65"/>
        <end position="414"/>
    </location>
</feature>
<dbReference type="InterPro" id="IPR020459">
    <property type="entry name" value="AMP-binding"/>
</dbReference>
<dbReference type="SUPFAM" id="SSF56801">
    <property type="entry name" value="Acetyl-CoA synthetase-like"/>
    <property type="match status" value="1"/>
</dbReference>
<dbReference type="Gene3D" id="3.40.50.980">
    <property type="match status" value="2"/>
</dbReference>
<evidence type="ECO:0000259" key="1">
    <source>
        <dbReference type="Pfam" id="PF00501"/>
    </source>
</evidence>
<reference evidence="3" key="1">
    <citation type="journal article" date="2019" name="Int. J. Syst. Evol. Microbiol.">
        <title>The Global Catalogue of Microorganisms (GCM) 10K type strain sequencing project: providing services to taxonomists for standard genome sequencing and annotation.</title>
        <authorList>
            <consortium name="The Broad Institute Genomics Platform"/>
            <consortium name="The Broad Institute Genome Sequencing Center for Infectious Disease"/>
            <person name="Wu L."/>
            <person name="Ma J."/>
        </authorList>
    </citation>
    <scope>NUCLEOTIDE SEQUENCE [LARGE SCALE GENOMIC DNA]</scope>
    <source>
        <strain evidence="3">PCU 266</strain>
    </source>
</reference>
<protein>
    <submittedName>
        <fullName evidence="2">Amino acid adenylation domain-containing protein</fullName>
    </submittedName>
</protein>
<gene>
    <name evidence="2" type="ORF">ACFPRH_35740</name>
</gene>
<dbReference type="RefSeq" id="WP_381735697.1">
    <property type="nucleotide sequence ID" value="NZ_JBHSKP010000086.1"/>
</dbReference>
<keyword evidence="3" id="KW-1185">Reference proteome</keyword>
<dbReference type="PANTHER" id="PTHR45527">
    <property type="entry name" value="NONRIBOSOMAL PEPTIDE SYNTHETASE"/>
    <property type="match status" value="1"/>
</dbReference>
<dbReference type="InterPro" id="IPR000873">
    <property type="entry name" value="AMP-dep_synth/lig_dom"/>
</dbReference>
<organism evidence="2 3">
    <name type="scientific">Streptomyces amakusaensis</name>
    <dbReference type="NCBI Taxonomy" id="67271"/>
    <lineage>
        <taxon>Bacteria</taxon>
        <taxon>Bacillati</taxon>
        <taxon>Actinomycetota</taxon>
        <taxon>Actinomycetes</taxon>
        <taxon>Kitasatosporales</taxon>
        <taxon>Streptomycetaceae</taxon>
        <taxon>Streptomyces</taxon>
    </lineage>
</organism>
<dbReference type="InterPro" id="IPR020845">
    <property type="entry name" value="AMP-binding_CS"/>
</dbReference>
<dbReference type="EMBL" id="JBHSKP010000086">
    <property type="protein sequence ID" value="MFC5157078.1"/>
    <property type="molecule type" value="Genomic_DNA"/>
</dbReference>
<accession>A0ABW0AVF6</accession>
<feature type="non-terminal residue" evidence="2">
    <location>
        <position position="459"/>
    </location>
</feature>
<sequence length="459" mass="50343">DLFDRVTVGTLADRLLRLLEQAVADPTRPIAALELLDEAEQARLTEWNNTHRPIPATNVVEILAAQTTATPDTTAVVTGSTTLTFAELAHHTNQLTRLLTQRGVGPDDIVALAIPRSAEAVIATLAVLTAGAAYLPLDLDHPTERLEFMLHDANPTLLITTSTTPPIPGNHPHLILDSEDTQAELAALPDGPPDTTEIQGDHAAYVIYTSGSTGRPKGVILTHTGLTHLYRDHERHLYTPVAHRLRRRVRALHTASLSFDSSWEQLLWLIAGHELHILDEYERRDADAVVTYTRDHHIDTLDITPSYTRQLLDAGLLTGTWTPPLLLLGGEAIPPALWTELRAIPETEVVNYYGPTEFTVDALTARTSDTTTPVIGHPLDNTQAHILDKHLNPVPNGTPGELYLSGPQNARGYLGRPTLTAERFTANPHGTPGTRMYRTGDLARRRTDGHIEFLGRADD</sequence>
<name>A0ABW0AVF6_9ACTN</name>
<dbReference type="PANTHER" id="PTHR45527:SF1">
    <property type="entry name" value="FATTY ACID SYNTHASE"/>
    <property type="match status" value="1"/>
</dbReference>
<comment type="caution">
    <text evidence="2">The sequence shown here is derived from an EMBL/GenBank/DDBJ whole genome shotgun (WGS) entry which is preliminary data.</text>
</comment>
<dbReference type="Proteomes" id="UP001596160">
    <property type="component" value="Unassembled WGS sequence"/>
</dbReference>
<dbReference type="PRINTS" id="PR00154">
    <property type="entry name" value="AMPBINDING"/>
</dbReference>
<evidence type="ECO:0000313" key="3">
    <source>
        <dbReference type="Proteomes" id="UP001596160"/>
    </source>
</evidence>
<dbReference type="InterPro" id="IPR010071">
    <property type="entry name" value="AA_adenyl_dom"/>
</dbReference>